<name>A0A2T4LJM5_9STAP</name>
<sequence>KGYVKHRSIATCGSCCSYDITVGTINALDVNRHQPVIYAYENIPQIKKIEKPVHAIGVPTTTIAEKVVAVLNEVITNETTVDTVYNLEPQITSHN</sequence>
<accession>A0A2T4LJM5</accession>
<proteinExistence type="predicted"/>
<evidence type="ECO:0000313" key="2">
    <source>
        <dbReference type="Proteomes" id="UP000241208"/>
    </source>
</evidence>
<dbReference type="AlphaFoldDB" id="A0A2T4LJM5"/>
<gene>
    <name evidence="1" type="ORF">BUY34_15165</name>
</gene>
<evidence type="ECO:0000313" key="1">
    <source>
        <dbReference type="EMBL" id="PTF51101.1"/>
    </source>
</evidence>
<protein>
    <submittedName>
        <fullName evidence="1">Transcriptional regulator</fullName>
    </submittedName>
</protein>
<feature type="non-terminal residue" evidence="1">
    <location>
        <position position="1"/>
    </location>
</feature>
<reference evidence="1 2" key="1">
    <citation type="journal article" date="2016" name="Front. Microbiol.">
        <title>Comprehensive Phylogenetic Analysis of Bovine Non-aureus Staphylococci Species Based on Whole-Genome Sequencing.</title>
        <authorList>
            <person name="Naushad S."/>
            <person name="Barkema H.W."/>
            <person name="Luby C."/>
            <person name="Condas L.A."/>
            <person name="Nobrega D.B."/>
            <person name="Carson D.A."/>
            <person name="De Buck J."/>
        </authorList>
    </citation>
    <scope>NUCLEOTIDE SEQUENCE [LARGE SCALE GENOMIC DNA]</scope>
    <source>
        <strain evidence="1 2">SNUC 3829</strain>
    </source>
</reference>
<dbReference type="Proteomes" id="UP000241208">
    <property type="component" value="Unassembled WGS sequence"/>
</dbReference>
<dbReference type="EMBL" id="PYZR01000644">
    <property type="protein sequence ID" value="PTF51101.1"/>
    <property type="molecule type" value="Genomic_DNA"/>
</dbReference>
<organism evidence="1 2">
    <name type="scientific">Staphylococcus cohnii</name>
    <dbReference type="NCBI Taxonomy" id="29382"/>
    <lineage>
        <taxon>Bacteria</taxon>
        <taxon>Bacillati</taxon>
        <taxon>Bacillota</taxon>
        <taxon>Bacilli</taxon>
        <taxon>Bacillales</taxon>
        <taxon>Staphylococcaceae</taxon>
        <taxon>Staphylococcus</taxon>
        <taxon>Staphylococcus cohnii species complex</taxon>
    </lineage>
</organism>
<comment type="caution">
    <text evidence="1">The sequence shown here is derived from an EMBL/GenBank/DDBJ whole genome shotgun (WGS) entry which is preliminary data.</text>
</comment>